<protein>
    <submittedName>
        <fullName evidence="2">Uncharacterized protein</fullName>
    </submittedName>
</protein>
<gene>
    <name evidence="2" type="ORF">SAMN05216188_10958</name>
</gene>
<evidence type="ECO:0000313" key="2">
    <source>
        <dbReference type="EMBL" id="SER22957.1"/>
    </source>
</evidence>
<name>A0A1H9MHM5_9PSEU</name>
<dbReference type="Proteomes" id="UP000199352">
    <property type="component" value="Unassembled WGS sequence"/>
</dbReference>
<accession>A0A1H9MHM5</accession>
<reference evidence="3" key="1">
    <citation type="submission" date="2016-10" db="EMBL/GenBank/DDBJ databases">
        <authorList>
            <person name="Varghese N."/>
            <person name="Submissions S."/>
        </authorList>
    </citation>
    <scope>NUCLEOTIDE SEQUENCE [LARGE SCALE GENOMIC DNA]</scope>
    <source>
        <strain evidence="3">CGMCC 4.3525</strain>
    </source>
</reference>
<keyword evidence="1" id="KW-1133">Transmembrane helix</keyword>
<keyword evidence="1" id="KW-0472">Membrane</keyword>
<dbReference type="EMBL" id="FOFR01000009">
    <property type="protein sequence ID" value="SER22957.1"/>
    <property type="molecule type" value="Genomic_DNA"/>
</dbReference>
<proteinExistence type="predicted"/>
<evidence type="ECO:0000256" key="1">
    <source>
        <dbReference type="SAM" id="Phobius"/>
    </source>
</evidence>
<keyword evidence="3" id="KW-1185">Reference proteome</keyword>
<sequence length="32" mass="3431">MTLWMSVRTLFKMSASAFVVGVLLGLFIGAAL</sequence>
<evidence type="ECO:0000313" key="3">
    <source>
        <dbReference type="Proteomes" id="UP000199352"/>
    </source>
</evidence>
<dbReference type="AlphaFoldDB" id="A0A1H9MHM5"/>
<keyword evidence="1" id="KW-0812">Transmembrane</keyword>
<organism evidence="2 3">
    <name type="scientific">Lentzea xinjiangensis</name>
    <dbReference type="NCBI Taxonomy" id="402600"/>
    <lineage>
        <taxon>Bacteria</taxon>
        <taxon>Bacillati</taxon>
        <taxon>Actinomycetota</taxon>
        <taxon>Actinomycetes</taxon>
        <taxon>Pseudonocardiales</taxon>
        <taxon>Pseudonocardiaceae</taxon>
        <taxon>Lentzea</taxon>
    </lineage>
</organism>
<feature type="transmembrane region" description="Helical" evidence="1">
    <location>
        <begin position="12"/>
        <end position="31"/>
    </location>
</feature>
<dbReference type="STRING" id="402600.SAMN05216188_10958"/>